<feature type="domain" description="NADP-dependent oxidoreductase" evidence="1">
    <location>
        <begin position="11"/>
        <end position="281"/>
    </location>
</feature>
<dbReference type="Gene3D" id="3.20.20.100">
    <property type="entry name" value="NADP-dependent oxidoreductase domain"/>
    <property type="match status" value="1"/>
</dbReference>
<dbReference type="InterPro" id="IPR020471">
    <property type="entry name" value="AKR"/>
</dbReference>
<accession>A0ABV1RXD5</accession>
<evidence type="ECO:0000313" key="3">
    <source>
        <dbReference type="Proteomes" id="UP001476807"/>
    </source>
</evidence>
<gene>
    <name evidence="2" type="ORF">ABS362_14585</name>
</gene>
<dbReference type="RefSeq" id="WP_350413228.1">
    <property type="nucleotide sequence ID" value="NZ_JBEOKT010000014.1"/>
</dbReference>
<reference evidence="2 3" key="1">
    <citation type="submission" date="2024-06" db="EMBL/GenBank/DDBJ databases">
        <title>Pontibacter populi HYL7-15.</title>
        <authorList>
            <person name="Kim M.K."/>
        </authorList>
    </citation>
    <scope>NUCLEOTIDE SEQUENCE [LARGE SCALE GENOMIC DNA]</scope>
    <source>
        <strain evidence="2 3">HYL7-15</strain>
    </source>
</reference>
<comment type="caution">
    <text evidence="2">The sequence shown here is derived from an EMBL/GenBank/DDBJ whole genome shotgun (WGS) entry which is preliminary data.</text>
</comment>
<proteinExistence type="predicted"/>
<dbReference type="InterPro" id="IPR036812">
    <property type="entry name" value="NAD(P)_OxRdtase_dom_sf"/>
</dbReference>
<keyword evidence="3" id="KW-1185">Reference proteome</keyword>
<protein>
    <submittedName>
        <fullName evidence="2">Aldo/keto reductase</fullName>
    </submittedName>
</protein>
<dbReference type="InterPro" id="IPR053135">
    <property type="entry name" value="AKR2_Oxidoreductase"/>
</dbReference>
<dbReference type="CDD" id="cd19097">
    <property type="entry name" value="AKR_unchar"/>
    <property type="match status" value="1"/>
</dbReference>
<name>A0ABV1RXD5_9BACT</name>
<dbReference type="Pfam" id="PF00248">
    <property type="entry name" value="Aldo_ket_red"/>
    <property type="match status" value="1"/>
</dbReference>
<dbReference type="PANTHER" id="PTHR43312:SF1">
    <property type="entry name" value="NADP-DEPENDENT OXIDOREDUCTASE DOMAIN-CONTAINING PROTEIN"/>
    <property type="match status" value="1"/>
</dbReference>
<evidence type="ECO:0000313" key="2">
    <source>
        <dbReference type="EMBL" id="MER2998777.1"/>
    </source>
</evidence>
<dbReference type="SUPFAM" id="SSF51430">
    <property type="entry name" value="NAD(P)-linked oxidoreductase"/>
    <property type="match status" value="1"/>
</dbReference>
<dbReference type="EMBL" id="JBEOKT010000014">
    <property type="protein sequence ID" value="MER2998777.1"/>
    <property type="molecule type" value="Genomic_DNA"/>
</dbReference>
<dbReference type="InterPro" id="IPR023210">
    <property type="entry name" value="NADP_OxRdtase_dom"/>
</dbReference>
<dbReference type="Proteomes" id="UP001476807">
    <property type="component" value="Unassembled WGS sequence"/>
</dbReference>
<dbReference type="PANTHER" id="PTHR43312">
    <property type="entry name" value="D-THREO-ALDOSE 1-DEHYDROGENASE"/>
    <property type="match status" value="1"/>
</dbReference>
<dbReference type="PRINTS" id="PR00069">
    <property type="entry name" value="ALDKETRDTASE"/>
</dbReference>
<organism evidence="2 3">
    <name type="scientific">Pontibacter populi</name>
    <dbReference type="NCBI Taxonomy" id="890055"/>
    <lineage>
        <taxon>Bacteria</taxon>
        <taxon>Pseudomonadati</taxon>
        <taxon>Bacteroidota</taxon>
        <taxon>Cytophagia</taxon>
        <taxon>Cytophagales</taxon>
        <taxon>Hymenobacteraceae</taxon>
        <taxon>Pontibacter</taxon>
    </lineage>
</organism>
<evidence type="ECO:0000259" key="1">
    <source>
        <dbReference type="Pfam" id="PF00248"/>
    </source>
</evidence>
<sequence>MNAAGAKNIAKLVLGTAQFGLNYGISNQRGQLQLPEVQTILLEAKKAGITTLDTAAAYGNSEQTIKQAISASGAHFKIISKYPPNKPELTIKQAFESSLEQLGVDNLYGYLLHSYSSYSSDPAIIEQLLALKTKGKVQKIGISLYHPAEAEKLLNQNAPIDIVQLPYSIFDRRFEQILPELQKRGIETHVRSVYLQGLYFMQPDQLPEHLAPVADKITTLQQLAANYNLPVGAVSLGFALANSNINNIVIGIESLQTLQENISYCDLEFPKELLSELQQLREDNEDIILPYKWPTP</sequence>